<protein>
    <submittedName>
        <fullName evidence="7">TonB family protein</fullName>
    </submittedName>
</protein>
<comment type="subcellular location">
    <subcellularLocation>
        <location evidence="1">Membrane</location>
        <topology evidence="1">Single-pass membrane protein</topology>
    </subcellularLocation>
</comment>
<keyword evidence="4" id="KW-0472">Membrane</keyword>
<evidence type="ECO:0000313" key="8">
    <source>
        <dbReference type="Proteomes" id="UP000617628"/>
    </source>
</evidence>
<dbReference type="InterPro" id="IPR006260">
    <property type="entry name" value="TonB/TolA_C"/>
</dbReference>
<dbReference type="Pfam" id="PF03544">
    <property type="entry name" value="TonB_C"/>
    <property type="match status" value="1"/>
</dbReference>
<keyword evidence="3" id="KW-1133">Transmembrane helix</keyword>
<gene>
    <name evidence="7" type="ORF">JIN87_25460</name>
</gene>
<keyword evidence="8" id="KW-1185">Reference proteome</keyword>
<dbReference type="GO" id="GO:0055085">
    <property type="term" value="P:transmembrane transport"/>
    <property type="evidence" value="ECO:0007669"/>
    <property type="project" value="InterPro"/>
</dbReference>
<proteinExistence type="predicted"/>
<dbReference type="EMBL" id="JAENIL010000078">
    <property type="protein sequence ID" value="MBK1880257.1"/>
    <property type="molecule type" value="Genomic_DNA"/>
</dbReference>
<keyword evidence="2" id="KW-0812">Transmembrane</keyword>
<evidence type="ECO:0000256" key="2">
    <source>
        <dbReference type="ARBA" id="ARBA00022692"/>
    </source>
</evidence>
<dbReference type="NCBIfam" id="TIGR01352">
    <property type="entry name" value="tonB_Cterm"/>
    <property type="match status" value="1"/>
</dbReference>
<feature type="signal peptide" evidence="5">
    <location>
        <begin position="1"/>
        <end position="24"/>
    </location>
</feature>
<feature type="domain" description="TonB C-terminal" evidence="6">
    <location>
        <begin position="87"/>
        <end position="182"/>
    </location>
</feature>
<dbReference type="AlphaFoldDB" id="A0A934S5R0"/>
<dbReference type="Proteomes" id="UP000617628">
    <property type="component" value="Unassembled WGS sequence"/>
</dbReference>
<dbReference type="SUPFAM" id="SSF74653">
    <property type="entry name" value="TolA/TonB C-terminal domain"/>
    <property type="match status" value="1"/>
</dbReference>
<dbReference type="PROSITE" id="PS52015">
    <property type="entry name" value="TONB_CTD"/>
    <property type="match status" value="1"/>
</dbReference>
<name>A0A934S5R0_9BACT</name>
<sequence length="188" mass="20667">MFTRLNRLLVLGVAGCFPILAASADVYTTESGTAYDGQIVKVLDNTVYLRVGEERVEEKLSKFDADSKAAIESWIEANPQSVDVYTKWDVQPRIVSSSMPNLPEQYLAEEFKGMVSVDLVLNENGQVIHASIKKSTHADLEAPALDAAKTWIFEPAKVGGKMVKSKLRVPFRFVNTPPPPAEEAEPTA</sequence>
<evidence type="ECO:0000313" key="7">
    <source>
        <dbReference type="EMBL" id="MBK1880257.1"/>
    </source>
</evidence>
<evidence type="ECO:0000259" key="6">
    <source>
        <dbReference type="PROSITE" id="PS52015"/>
    </source>
</evidence>
<evidence type="ECO:0000256" key="4">
    <source>
        <dbReference type="ARBA" id="ARBA00023136"/>
    </source>
</evidence>
<organism evidence="7 8">
    <name type="scientific">Pelagicoccus mobilis</name>
    <dbReference type="NCBI Taxonomy" id="415221"/>
    <lineage>
        <taxon>Bacteria</taxon>
        <taxon>Pseudomonadati</taxon>
        <taxon>Verrucomicrobiota</taxon>
        <taxon>Opitutia</taxon>
        <taxon>Puniceicoccales</taxon>
        <taxon>Pelagicoccaceae</taxon>
        <taxon>Pelagicoccus</taxon>
    </lineage>
</organism>
<feature type="chain" id="PRO_5038033144" evidence="5">
    <location>
        <begin position="25"/>
        <end position="188"/>
    </location>
</feature>
<dbReference type="RefSeq" id="WP_200359025.1">
    <property type="nucleotide sequence ID" value="NZ_JAENIL010000078.1"/>
</dbReference>
<evidence type="ECO:0000256" key="1">
    <source>
        <dbReference type="ARBA" id="ARBA00004167"/>
    </source>
</evidence>
<dbReference type="InterPro" id="IPR037682">
    <property type="entry name" value="TonB_C"/>
</dbReference>
<dbReference type="GO" id="GO:0016020">
    <property type="term" value="C:membrane"/>
    <property type="evidence" value="ECO:0007669"/>
    <property type="project" value="UniProtKB-SubCell"/>
</dbReference>
<evidence type="ECO:0000256" key="5">
    <source>
        <dbReference type="SAM" id="SignalP"/>
    </source>
</evidence>
<dbReference type="Gene3D" id="3.30.1150.10">
    <property type="match status" value="1"/>
</dbReference>
<comment type="caution">
    <text evidence="7">The sequence shown here is derived from an EMBL/GenBank/DDBJ whole genome shotgun (WGS) entry which is preliminary data.</text>
</comment>
<keyword evidence="5" id="KW-0732">Signal</keyword>
<reference evidence="7" key="1">
    <citation type="submission" date="2021-01" db="EMBL/GenBank/DDBJ databases">
        <title>Modified the classification status of verrucomicrobia.</title>
        <authorList>
            <person name="Feng X."/>
        </authorList>
    </citation>
    <scope>NUCLEOTIDE SEQUENCE</scope>
    <source>
        <strain evidence="7">KCTC 13126</strain>
    </source>
</reference>
<evidence type="ECO:0000256" key="3">
    <source>
        <dbReference type="ARBA" id="ARBA00022989"/>
    </source>
</evidence>
<accession>A0A934S5R0</accession>